<evidence type="ECO:0000256" key="8">
    <source>
        <dbReference type="ARBA" id="ARBA00023170"/>
    </source>
</evidence>
<keyword evidence="6 10" id="KW-1133">Transmembrane helix</keyword>
<feature type="transmembrane region" description="Helical" evidence="10">
    <location>
        <begin position="286"/>
        <end position="306"/>
    </location>
</feature>
<feature type="transmembrane region" description="Helical" evidence="10">
    <location>
        <begin position="262"/>
        <end position="280"/>
    </location>
</feature>
<dbReference type="EMBL" id="AJWK01019118">
    <property type="status" value="NOT_ANNOTATED_CDS"/>
    <property type="molecule type" value="Genomic_DNA"/>
</dbReference>
<comment type="subcellular location">
    <subcellularLocation>
        <location evidence="1 10">Cell membrane</location>
        <topology evidence="1 10">Multi-pass membrane protein</topology>
    </subcellularLocation>
</comment>
<reference evidence="11" key="1">
    <citation type="submission" date="2020-05" db="UniProtKB">
        <authorList>
            <consortium name="EnsemblMetazoa"/>
        </authorList>
    </citation>
    <scope>IDENTIFICATION</scope>
    <source>
        <strain evidence="11">Jacobina</strain>
    </source>
</reference>
<dbReference type="AlphaFoldDB" id="A0A240SXU0"/>
<dbReference type="InterPro" id="IPR004117">
    <property type="entry name" value="7tm6_olfct_rcpt"/>
</dbReference>
<keyword evidence="7 10" id="KW-0472">Membrane</keyword>
<dbReference type="GO" id="GO:0005886">
    <property type="term" value="C:plasma membrane"/>
    <property type="evidence" value="ECO:0007669"/>
    <property type="project" value="UniProtKB-SubCell"/>
</dbReference>
<keyword evidence="4 10" id="KW-0812">Transmembrane</keyword>
<keyword evidence="12" id="KW-1185">Reference proteome</keyword>
<keyword evidence="2" id="KW-1003">Cell membrane</keyword>
<organism evidence="11 12">
    <name type="scientific">Lutzomyia longipalpis</name>
    <name type="common">Sand fly</name>
    <dbReference type="NCBI Taxonomy" id="7200"/>
    <lineage>
        <taxon>Eukaryota</taxon>
        <taxon>Metazoa</taxon>
        <taxon>Ecdysozoa</taxon>
        <taxon>Arthropoda</taxon>
        <taxon>Hexapoda</taxon>
        <taxon>Insecta</taxon>
        <taxon>Pterygota</taxon>
        <taxon>Neoptera</taxon>
        <taxon>Endopterygota</taxon>
        <taxon>Diptera</taxon>
        <taxon>Nematocera</taxon>
        <taxon>Psychodoidea</taxon>
        <taxon>Psychodidae</taxon>
        <taxon>Lutzomyia</taxon>
        <taxon>Lutzomyia</taxon>
    </lineage>
</organism>
<dbReference type="GO" id="GO:0004984">
    <property type="term" value="F:olfactory receptor activity"/>
    <property type="evidence" value="ECO:0007669"/>
    <property type="project" value="InterPro"/>
</dbReference>
<dbReference type="Proteomes" id="UP000092461">
    <property type="component" value="Unassembled WGS sequence"/>
</dbReference>
<keyword evidence="3 10" id="KW-0716">Sensory transduction</keyword>
<evidence type="ECO:0000256" key="9">
    <source>
        <dbReference type="ARBA" id="ARBA00023224"/>
    </source>
</evidence>
<evidence type="ECO:0000313" key="11">
    <source>
        <dbReference type="EnsemblMetazoa" id="LLOJ010738-PA"/>
    </source>
</evidence>
<feature type="transmembrane region" description="Helical" evidence="10">
    <location>
        <begin position="35"/>
        <end position="55"/>
    </location>
</feature>
<comment type="similarity">
    <text evidence="10">Belongs to the insect chemoreceptor superfamily. Heteromeric odorant receptor channel (TC 1.A.69) family.</text>
</comment>
<comment type="caution">
    <text evidence="10">Lacks conserved residue(s) required for the propagation of feature annotation.</text>
</comment>
<evidence type="ECO:0000256" key="1">
    <source>
        <dbReference type="ARBA" id="ARBA00004651"/>
    </source>
</evidence>
<name>A0A240SXU0_LUTLO</name>
<feature type="transmembrane region" description="Helical" evidence="10">
    <location>
        <begin position="128"/>
        <end position="150"/>
    </location>
</feature>
<dbReference type="Pfam" id="PF02949">
    <property type="entry name" value="7tm_6"/>
    <property type="match status" value="1"/>
</dbReference>
<dbReference type="GO" id="GO:0007165">
    <property type="term" value="P:signal transduction"/>
    <property type="evidence" value="ECO:0007669"/>
    <property type="project" value="UniProtKB-KW"/>
</dbReference>
<evidence type="ECO:0000256" key="5">
    <source>
        <dbReference type="ARBA" id="ARBA00022725"/>
    </source>
</evidence>
<dbReference type="EnsemblMetazoa" id="LLOJ010738-RA">
    <property type="protein sequence ID" value="LLOJ010738-PA"/>
    <property type="gene ID" value="LLOJ010738"/>
</dbReference>
<protein>
    <recommendedName>
        <fullName evidence="10">Odorant receptor</fullName>
    </recommendedName>
</protein>
<evidence type="ECO:0000256" key="4">
    <source>
        <dbReference type="ARBA" id="ARBA00022692"/>
    </source>
</evidence>
<feature type="transmembrane region" description="Helical" evidence="10">
    <location>
        <begin position="67"/>
        <end position="89"/>
    </location>
</feature>
<evidence type="ECO:0000256" key="10">
    <source>
        <dbReference type="RuleBase" id="RU351113"/>
    </source>
</evidence>
<dbReference type="GO" id="GO:0005549">
    <property type="term" value="F:odorant binding"/>
    <property type="evidence" value="ECO:0007669"/>
    <property type="project" value="InterPro"/>
</dbReference>
<sequence length="378" mass="43894">MVKHLEEFFKIKPRFDFLISLLISDVFPGPWKNRFLIIFLMLFNTFACSLVILHLKNAIGTEININILVTILMFFLLFEYCIRIVLGLFNRTKFTVLMQNIKDLFEEQDEDPELSSIMEFHLKNSMKYFVFFNRMLTYIACSTAILISLYFRYNEDYGLLFDLPFVVSDNIFWIWKEMLYLLQIVITVVGAYSIVSIDLGIMFLGLQIIAEINIFNDYLKNINRILINQPNFLCRIIKRHSSLISNINILSELTSEVSFMQLFLSCITFMFGLSFLMKYLSGIGNYVLFSAGIIHSLPICVLGEFIKRKTDDLSETLCLINWLELSLKDQKAFLIILGMAQREYGIKAGGMYDINLYAFVKIAKIALSYSAVLYSLSK</sequence>
<evidence type="ECO:0000256" key="6">
    <source>
        <dbReference type="ARBA" id="ARBA00022989"/>
    </source>
</evidence>
<keyword evidence="9 10" id="KW-0807">Transducer</keyword>
<proteinExistence type="inferred from homology"/>
<keyword evidence="5 10" id="KW-0552">Olfaction</keyword>
<dbReference type="PANTHER" id="PTHR21137:SF35">
    <property type="entry name" value="ODORANT RECEPTOR 19A-RELATED"/>
    <property type="match status" value="1"/>
</dbReference>
<evidence type="ECO:0000256" key="2">
    <source>
        <dbReference type="ARBA" id="ARBA00022475"/>
    </source>
</evidence>
<dbReference type="PANTHER" id="PTHR21137">
    <property type="entry name" value="ODORANT RECEPTOR"/>
    <property type="match status" value="1"/>
</dbReference>
<evidence type="ECO:0000313" key="12">
    <source>
        <dbReference type="Proteomes" id="UP000092461"/>
    </source>
</evidence>
<evidence type="ECO:0000256" key="3">
    <source>
        <dbReference type="ARBA" id="ARBA00022606"/>
    </source>
</evidence>
<feature type="transmembrane region" description="Helical" evidence="10">
    <location>
        <begin position="181"/>
        <end position="206"/>
    </location>
</feature>
<keyword evidence="8 10" id="KW-0675">Receptor</keyword>
<evidence type="ECO:0000256" key="7">
    <source>
        <dbReference type="ARBA" id="ARBA00023136"/>
    </source>
</evidence>
<dbReference type="VEuPathDB" id="VectorBase:LLOJ010738"/>
<dbReference type="VEuPathDB" id="VectorBase:LLONM1_008697"/>
<accession>A0A240SXU0</accession>